<keyword evidence="4" id="KW-1185">Reference proteome</keyword>
<keyword evidence="1" id="KW-0812">Transmembrane</keyword>
<feature type="transmembrane region" description="Helical" evidence="1">
    <location>
        <begin position="37"/>
        <end position="54"/>
    </location>
</feature>
<proteinExistence type="predicted"/>
<dbReference type="Pfam" id="PF01882">
    <property type="entry name" value="DUF58"/>
    <property type="match status" value="1"/>
</dbReference>
<keyword evidence="1" id="KW-0472">Membrane</keyword>
<keyword evidence="1" id="KW-1133">Transmembrane helix</keyword>
<dbReference type="FunCoup" id="P74479">
    <property type="interactions" value="77"/>
</dbReference>
<dbReference type="EnsemblBacteria" id="BAA18580">
    <property type="protein sequence ID" value="BAA18580"/>
    <property type="gene ID" value="BAA18580"/>
</dbReference>
<dbReference type="eggNOG" id="COG1721">
    <property type="taxonomic scope" value="Bacteria"/>
</dbReference>
<evidence type="ECO:0000256" key="1">
    <source>
        <dbReference type="SAM" id="Phobius"/>
    </source>
</evidence>
<dbReference type="PhylomeDB" id="P74479"/>
<dbReference type="PIR" id="S76451">
    <property type="entry name" value="S76451"/>
</dbReference>
<evidence type="ECO:0000259" key="2">
    <source>
        <dbReference type="Pfam" id="PF01882"/>
    </source>
</evidence>
<reference evidence="3 4" key="1">
    <citation type="journal article" date="1995" name="DNA Res.">
        <title>Sequence analysis of the genome of the unicellular cyanobacterium Synechocystis sp. strain PCC6803. I. Sequence features in the 1 Mb region from map positions 64% to 92% of the genome.</title>
        <authorList>
            <person name="Kaneko T."/>
            <person name="Tanaka A."/>
            <person name="Sato S."/>
            <person name="Kotani H."/>
            <person name="Sazuka T."/>
            <person name="Miyajima N."/>
            <person name="Sugiura M."/>
            <person name="Tabata S."/>
        </authorList>
    </citation>
    <scope>NUCLEOTIDE SEQUENCE [LARGE SCALE GENOMIC DNA]</scope>
    <source>
        <strain evidence="4">ATCC 27184 / PCC 6803 / Kazusa</strain>
    </source>
</reference>
<reference evidence="3 4" key="2">
    <citation type="journal article" date="1996" name="DNA Res.">
        <title>Sequence analysis of the genome of the unicellular cyanobacterium Synechocystis sp. strain PCC6803. II. Sequence determination of the entire genome and assignment of potential protein-coding regions.</title>
        <authorList>
            <person name="Kaneko T."/>
            <person name="Sato S."/>
            <person name="Kotani H."/>
            <person name="Tanaka A."/>
            <person name="Asamizu E."/>
            <person name="Nakamura Y."/>
            <person name="Miyajima N."/>
            <person name="Hirosawa M."/>
            <person name="Sugiura M."/>
            <person name="Sasamoto S."/>
            <person name="Kimura T."/>
            <person name="Hosouchi T."/>
            <person name="Matsuno A."/>
            <person name="Muraki A."/>
            <person name="Nakazaki N."/>
            <person name="Naruo K."/>
            <person name="Okumura S."/>
            <person name="Shimpo S."/>
            <person name="Takeuchi C."/>
            <person name="Wada T."/>
            <person name="Watanabe A."/>
            <person name="Yamada M."/>
            <person name="Yasuda M."/>
            <person name="Tabata S."/>
        </authorList>
    </citation>
    <scope>NUCLEOTIDE SEQUENCE [LARGE SCALE GENOMIC DNA]</scope>
    <source>
        <strain evidence="4">ATCC 27184 / PCC 6803 / Kazusa</strain>
    </source>
</reference>
<feature type="transmembrane region" description="Helical" evidence="1">
    <location>
        <begin position="60"/>
        <end position="80"/>
    </location>
</feature>
<dbReference type="KEGG" id="syn:slr1927"/>
<dbReference type="PaxDb" id="1148-1653668"/>
<dbReference type="InParanoid" id="P74479"/>
<evidence type="ECO:0000313" key="4">
    <source>
        <dbReference type="Proteomes" id="UP000001425"/>
    </source>
</evidence>
<dbReference type="EMBL" id="BA000022">
    <property type="protein sequence ID" value="BAA18580.1"/>
    <property type="molecule type" value="Genomic_DNA"/>
</dbReference>
<evidence type="ECO:0000313" key="3">
    <source>
        <dbReference type="EMBL" id="BAA18580.1"/>
    </source>
</evidence>
<organism evidence="3 4">
    <name type="scientific">Synechocystis sp. (strain ATCC 27184 / PCC 6803 / Kazusa)</name>
    <dbReference type="NCBI Taxonomy" id="1111708"/>
    <lineage>
        <taxon>Bacteria</taxon>
        <taxon>Bacillati</taxon>
        <taxon>Cyanobacteriota</taxon>
        <taxon>Cyanophyceae</taxon>
        <taxon>Synechococcales</taxon>
        <taxon>Merismopediaceae</taxon>
        <taxon>Synechocystis</taxon>
    </lineage>
</organism>
<gene>
    <name evidence="3" type="ordered locus">slr1927</name>
</gene>
<sequence length="406" mass="45799">MRKQRSKENWSPFSILINSRDLNFADWLERRWVTPSYAGWLLLVLAVCLFGAATNSMAGWLYVISGISFALLIIAAILPWRSLRQLQLERFPIQPVSAGEDLTITLRLHNNHKEAKNLLQVWDVLPTGLGRPQGEAVELVAPKDFYQWSYFQPTHRRGVYHWQKLELRSGAPLGLFWCRRSQALPVKAIVYPQVLKLQQCPLVDAIGTEDQDKIQSDRHYQAATEGITKTLRAYRFGDPTRLIHWRSSARFDQFMVRELEVVTGGQELFIALDSASSWSAEIFEEAVIAAASLYFYAVRAQLNVRLWTAGAGLVAGGRSVLEALAAVQMEESNQHELPRRIPLLWITGRADSVQDLASYSRWLYFAPPGASASPHSALCAGLMVEVGKDLSQQLQRPPNFSPRIVS</sequence>
<protein>
    <submittedName>
        <fullName evidence="3">Slr1927 protein</fullName>
    </submittedName>
</protein>
<dbReference type="AlphaFoldDB" id="P74479"/>
<dbReference type="PANTHER" id="PTHR34351:SF1">
    <property type="entry name" value="SLR1927 PROTEIN"/>
    <property type="match status" value="1"/>
</dbReference>
<accession>P74479</accession>
<dbReference type="Proteomes" id="UP000001425">
    <property type="component" value="Chromosome"/>
</dbReference>
<dbReference type="InterPro" id="IPR002881">
    <property type="entry name" value="DUF58"/>
</dbReference>
<name>P74479_SYNY3</name>
<dbReference type="STRING" id="1148.gene:10499462"/>
<feature type="domain" description="DUF58" evidence="2">
    <location>
        <begin position="231"/>
        <end position="304"/>
    </location>
</feature>
<dbReference type="PANTHER" id="PTHR34351">
    <property type="entry name" value="SLR1927 PROTEIN-RELATED"/>
    <property type="match status" value="1"/>
</dbReference>